<keyword evidence="2" id="KW-1133">Transmembrane helix</keyword>
<dbReference type="InterPro" id="IPR050721">
    <property type="entry name" value="Trk_Ktr_HKT_K-transport"/>
</dbReference>
<evidence type="ECO:0000313" key="5">
    <source>
        <dbReference type="EMBL" id="KNA91882.1"/>
    </source>
</evidence>
<dbReference type="Proteomes" id="UP000037247">
    <property type="component" value="Unassembled WGS sequence"/>
</dbReference>
<dbReference type="SUPFAM" id="SSF81324">
    <property type="entry name" value="Voltage-gated potassium channels"/>
    <property type="match status" value="1"/>
</dbReference>
<dbReference type="Pfam" id="PF02080">
    <property type="entry name" value="TrkA_C"/>
    <property type="match status" value="1"/>
</dbReference>
<comment type="caution">
    <text evidence="5">The sequence shown here is derived from an EMBL/GenBank/DDBJ whole genome shotgun (WGS) entry which is preliminary data.</text>
</comment>
<gene>
    <name evidence="5" type="ORF">ABW18_06660</name>
</gene>
<dbReference type="PROSITE" id="PS51201">
    <property type="entry name" value="RCK_N"/>
    <property type="match status" value="1"/>
</dbReference>
<dbReference type="PROSITE" id="PS51202">
    <property type="entry name" value="RCK_C"/>
    <property type="match status" value="1"/>
</dbReference>
<dbReference type="Gene3D" id="3.30.70.1450">
    <property type="entry name" value="Regulator of K+ conductance, C-terminal domain"/>
    <property type="match status" value="1"/>
</dbReference>
<reference evidence="5 6" key="1">
    <citation type="submission" date="2015-05" db="EMBL/GenBank/DDBJ databases">
        <title>Draft genome sequence of the bacterium Gordonia jacobaea a new member of the Gordonia genus.</title>
        <authorList>
            <person name="Jimenez-Galisteo G."/>
            <person name="Dominguez A."/>
            <person name="Munoz E."/>
            <person name="Vinas M."/>
        </authorList>
    </citation>
    <scope>NUCLEOTIDE SEQUENCE [LARGE SCALE GENOMIC DNA]</scope>
    <source>
        <strain evidence="6">mv1</strain>
    </source>
</reference>
<organism evidence="5 6">
    <name type="scientific">Gordonia jacobaea</name>
    <dbReference type="NCBI Taxonomy" id="122202"/>
    <lineage>
        <taxon>Bacteria</taxon>
        <taxon>Bacillati</taxon>
        <taxon>Actinomycetota</taxon>
        <taxon>Actinomycetes</taxon>
        <taxon>Mycobacteriales</taxon>
        <taxon>Gordoniaceae</taxon>
        <taxon>Gordonia</taxon>
    </lineage>
</organism>
<evidence type="ECO:0000256" key="1">
    <source>
        <dbReference type="ARBA" id="ARBA00004651"/>
    </source>
</evidence>
<dbReference type="Gene3D" id="3.40.50.720">
    <property type="entry name" value="NAD(P)-binding Rossmann-like Domain"/>
    <property type="match status" value="2"/>
</dbReference>
<feature type="domain" description="RCK C-terminal" evidence="4">
    <location>
        <begin position="480"/>
        <end position="559"/>
    </location>
</feature>
<proteinExistence type="predicted"/>
<feature type="transmembrane region" description="Helical" evidence="2">
    <location>
        <begin position="286"/>
        <end position="313"/>
    </location>
</feature>
<dbReference type="PANTHER" id="PTHR43833">
    <property type="entry name" value="POTASSIUM CHANNEL PROTEIN 2-RELATED-RELATED"/>
    <property type="match status" value="1"/>
</dbReference>
<accession>A0ABR5IE24</accession>
<dbReference type="InterPro" id="IPR006037">
    <property type="entry name" value="RCK_C"/>
</dbReference>
<name>A0ABR5IE24_9ACTN</name>
<evidence type="ECO:0000259" key="4">
    <source>
        <dbReference type="PROSITE" id="PS51202"/>
    </source>
</evidence>
<feature type="domain" description="RCK N-terminal" evidence="3">
    <location>
        <begin position="330"/>
        <end position="460"/>
    </location>
</feature>
<dbReference type="InterPro" id="IPR036721">
    <property type="entry name" value="RCK_C_sf"/>
</dbReference>
<dbReference type="EMBL" id="LDTZ01000015">
    <property type="protein sequence ID" value="KNA91882.1"/>
    <property type="molecule type" value="Genomic_DNA"/>
</dbReference>
<dbReference type="Gene3D" id="1.10.287.70">
    <property type="match status" value="1"/>
</dbReference>
<protein>
    <submittedName>
        <fullName evidence="5">Potassium transporter TrkA</fullName>
    </submittedName>
</protein>
<feature type="transmembrane region" description="Helical" evidence="2">
    <location>
        <begin position="333"/>
        <end position="352"/>
    </location>
</feature>
<keyword evidence="2" id="KW-0812">Transmembrane</keyword>
<comment type="subcellular location">
    <subcellularLocation>
        <location evidence="1">Cell membrane</location>
        <topology evidence="1">Multi-pass membrane protein</topology>
    </subcellularLocation>
</comment>
<dbReference type="RefSeq" id="WP_049698221.1">
    <property type="nucleotide sequence ID" value="NZ_JAQDQF010000005.1"/>
</dbReference>
<evidence type="ECO:0000256" key="2">
    <source>
        <dbReference type="SAM" id="Phobius"/>
    </source>
</evidence>
<sequence length="559" mass="59765">MPGHIIVHGDDALTERITEELRLAGATIVSLHDPAELPDVGVETAAAVVCAGSDDALNLEIALLTRQLSAEVRVVTNLSSGVLRDAVALGNGPGAVLDVAELAGPSVVEACLGRTTHPIPVAGNDFLVAGDYAPRDATLRELYGDLAPVAVLRGEHSAEPGEVVPCPGRDLAVTAGDWVAMIGTVDELSDQSIAVNGDPERVHRRRYRPVSMRLLGGLRAFRDDVNPNLFRALGVSFALLLGATVLLRFTYHRPGMSFVDALYFSTETIATVGYGDFSFVGQPTWLRLFAIVLMFAGITTTAILMAFIADLLLSRRIETSAGRRRASQMSGHVIVVGLGSFGIRVATDLVALGHPVAVVERNDDNRYLGAAAELDIPVVFGDATLRDTLHDAGLARARAVAVLTHDDMVNIESGIVLRELLGARWSRGVDGRPGVPVVMRVYDHSLGTAVAHRFGFQNVRSTVDLAAPWFIGAALGLQVISTFSVGQRSFMVGGLFIRAGSPLDGMTMADLPTRTRIIAIVRGTDTIVHPRRDDRLAAEDTAYLVGPYHELFDTLRDGR</sequence>
<dbReference type="PANTHER" id="PTHR43833:SF11">
    <property type="entry name" value="VOLTAGE-GATED POTASSIUM CHANNEL KCH"/>
    <property type="match status" value="1"/>
</dbReference>
<dbReference type="InterPro" id="IPR013099">
    <property type="entry name" value="K_chnl_dom"/>
</dbReference>
<evidence type="ECO:0000313" key="6">
    <source>
        <dbReference type="Proteomes" id="UP000037247"/>
    </source>
</evidence>
<feature type="transmembrane region" description="Helical" evidence="2">
    <location>
        <begin position="229"/>
        <end position="249"/>
    </location>
</feature>
<dbReference type="InterPro" id="IPR003148">
    <property type="entry name" value="RCK_N"/>
</dbReference>
<dbReference type="InterPro" id="IPR036291">
    <property type="entry name" value="NAD(P)-bd_dom_sf"/>
</dbReference>
<dbReference type="Pfam" id="PF02254">
    <property type="entry name" value="TrkA_N"/>
    <property type="match status" value="1"/>
</dbReference>
<dbReference type="Pfam" id="PF07885">
    <property type="entry name" value="Ion_trans_2"/>
    <property type="match status" value="1"/>
</dbReference>
<dbReference type="SUPFAM" id="SSF51735">
    <property type="entry name" value="NAD(P)-binding Rossmann-fold domains"/>
    <property type="match status" value="2"/>
</dbReference>
<keyword evidence="6" id="KW-1185">Reference proteome</keyword>
<evidence type="ECO:0000259" key="3">
    <source>
        <dbReference type="PROSITE" id="PS51201"/>
    </source>
</evidence>
<keyword evidence="2" id="KW-0472">Membrane</keyword>
<dbReference type="SUPFAM" id="SSF116726">
    <property type="entry name" value="TrkA C-terminal domain-like"/>
    <property type="match status" value="1"/>
</dbReference>